<organism evidence="1">
    <name type="scientific">bioreactor metagenome</name>
    <dbReference type="NCBI Taxonomy" id="1076179"/>
    <lineage>
        <taxon>unclassified sequences</taxon>
        <taxon>metagenomes</taxon>
        <taxon>ecological metagenomes</taxon>
    </lineage>
</organism>
<dbReference type="InterPro" id="IPR036526">
    <property type="entry name" value="C-N_Hydrolase_sf"/>
</dbReference>
<proteinExistence type="predicted"/>
<protein>
    <recommendedName>
        <fullName evidence="2">CN hydrolase domain-containing protein</fullName>
    </recommendedName>
</protein>
<evidence type="ECO:0000313" key="1">
    <source>
        <dbReference type="EMBL" id="MPN21866.1"/>
    </source>
</evidence>
<gene>
    <name evidence="1" type="ORF">SDC9_169248</name>
</gene>
<comment type="caution">
    <text evidence="1">The sequence shown here is derived from an EMBL/GenBank/DDBJ whole genome shotgun (WGS) entry which is preliminary data.</text>
</comment>
<dbReference type="SUPFAM" id="SSF56317">
    <property type="entry name" value="Carbon-nitrogen hydrolase"/>
    <property type="match status" value="1"/>
</dbReference>
<dbReference type="AlphaFoldDB" id="A0A645G6T6"/>
<evidence type="ECO:0008006" key="2">
    <source>
        <dbReference type="Google" id="ProtNLM"/>
    </source>
</evidence>
<name>A0A645G6T6_9ZZZZ</name>
<dbReference type="EMBL" id="VSSQ01069946">
    <property type="protein sequence ID" value="MPN21866.1"/>
    <property type="molecule type" value="Genomic_DNA"/>
</dbReference>
<reference evidence="1" key="1">
    <citation type="submission" date="2019-08" db="EMBL/GenBank/DDBJ databases">
        <authorList>
            <person name="Kucharzyk K."/>
            <person name="Murdoch R.W."/>
            <person name="Higgins S."/>
            <person name="Loffler F."/>
        </authorList>
    </citation>
    <scope>NUCLEOTIDE SEQUENCE</scope>
</reference>
<accession>A0A645G6T6</accession>
<sequence length="53" mass="5750">MVVDPSGEVSAELGATADLLVVEIDPDRALRARTELPVLANRVIDLPRVRRLA</sequence>
<dbReference type="Gene3D" id="3.60.110.10">
    <property type="entry name" value="Carbon-nitrogen hydrolase"/>
    <property type="match status" value="1"/>
</dbReference>